<proteinExistence type="predicted"/>
<name>A0A6J4MZ82_9ACTN</name>
<keyword evidence="4 5" id="KW-0472">Membrane</keyword>
<comment type="subcellular location">
    <subcellularLocation>
        <location evidence="1">Endomembrane system</location>
        <topology evidence="1">Multi-pass membrane protein</topology>
    </subcellularLocation>
</comment>
<dbReference type="InterPro" id="IPR003807">
    <property type="entry name" value="DUF202"/>
</dbReference>
<feature type="transmembrane region" description="Helical" evidence="5">
    <location>
        <begin position="19"/>
        <end position="37"/>
    </location>
</feature>
<reference evidence="7" key="1">
    <citation type="submission" date="2020-02" db="EMBL/GenBank/DDBJ databases">
        <authorList>
            <person name="Meier V. D."/>
        </authorList>
    </citation>
    <scope>NUCLEOTIDE SEQUENCE</scope>
    <source>
        <strain evidence="7">AVDCRST_MAG47</strain>
    </source>
</reference>
<evidence type="ECO:0000259" key="6">
    <source>
        <dbReference type="Pfam" id="PF02656"/>
    </source>
</evidence>
<evidence type="ECO:0000256" key="4">
    <source>
        <dbReference type="ARBA" id="ARBA00023136"/>
    </source>
</evidence>
<evidence type="ECO:0000256" key="5">
    <source>
        <dbReference type="SAM" id="Phobius"/>
    </source>
</evidence>
<dbReference type="EMBL" id="CADCUK010000102">
    <property type="protein sequence ID" value="CAA9373084.1"/>
    <property type="molecule type" value="Genomic_DNA"/>
</dbReference>
<evidence type="ECO:0000256" key="1">
    <source>
        <dbReference type="ARBA" id="ARBA00004127"/>
    </source>
</evidence>
<keyword evidence="2 5" id="KW-0812">Transmembrane</keyword>
<feature type="transmembrane region" description="Helical" evidence="5">
    <location>
        <begin position="88"/>
        <end position="109"/>
    </location>
</feature>
<sequence length="110" mass="11530">MAPQEPVDYRYLLANERTFLAYVRTALALQVAGLGIIEFLTRGPEAARLSLGMAVVVVGSAVGLAGYVRWRSVERAMRANAEMAPAGVAPLLVVAVLLAPVGAGLLLLLA</sequence>
<feature type="domain" description="DUF202" evidence="6">
    <location>
        <begin position="12"/>
        <end position="76"/>
    </location>
</feature>
<keyword evidence="3 5" id="KW-1133">Transmembrane helix</keyword>
<gene>
    <name evidence="7" type="ORF">AVDCRST_MAG47-1426</name>
</gene>
<organism evidence="7">
    <name type="scientific">uncultured Nocardioidaceae bacterium</name>
    <dbReference type="NCBI Taxonomy" id="253824"/>
    <lineage>
        <taxon>Bacteria</taxon>
        <taxon>Bacillati</taxon>
        <taxon>Actinomycetota</taxon>
        <taxon>Actinomycetes</taxon>
        <taxon>Propionibacteriales</taxon>
        <taxon>Nocardioidaceae</taxon>
        <taxon>environmental samples</taxon>
    </lineage>
</organism>
<evidence type="ECO:0000313" key="7">
    <source>
        <dbReference type="EMBL" id="CAA9373084.1"/>
    </source>
</evidence>
<dbReference type="GO" id="GO:0012505">
    <property type="term" value="C:endomembrane system"/>
    <property type="evidence" value="ECO:0007669"/>
    <property type="project" value="UniProtKB-SubCell"/>
</dbReference>
<dbReference type="AlphaFoldDB" id="A0A6J4MZ82"/>
<feature type="transmembrane region" description="Helical" evidence="5">
    <location>
        <begin position="49"/>
        <end position="68"/>
    </location>
</feature>
<dbReference type="Pfam" id="PF02656">
    <property type="entry name" value="DUF202"/>
    <property type="match status" value="1"/>
</dbReference>
<accession>A0A6J4MZ82</accession>
<protein>
    <recommendedName>
        <fullName evidence="6">DUF202 domain-containing protein</fullName>
    </recommendedName>
</protein>
<evidence type="ECO:0000256" key="2">
    <source>
        <dbReference type="ARBA" id="ARBA00022692"/>
    </source>
</evidence>
<evidence type="ECO:0000256" key="3">
    <source>
        <dbReference type="ARBA" id="ARBA00022989"/>
    </source>
</evidence>